<protein>
    <submittedName>
        <fullName evidence="2">Uncharacterized protein</fullName>
    </submittedName>
</protein>
<gene>
    <name evidence="2" type="ORF">SAMN02927930_00411</name>
</gene>
<feature type="transmembrane region" description="Helical" evidence="1">
    <location>
        <begin position="14"/>
        <end position="35"/>
    </location>
</feature>
<keyword evidence="3" id="KW-1185">Reference proteome</keyword>
<proteinExistence type="predicted"/>
<evidence type="ECO:0000313" key="3">
    <source>
        <dbReference type="Proteomes" id="UP000199626"/>
    </source>
</evidence>
<accession>A0A1G6AQV8</accession>
<sequence length="159" mass="17972">MTVWQKLTAAVRRLGSWLLAAAILLSVLFVSVLIYKYLGAHPSPPDTAQCHRIQQLNTADEGAEVHLYQCQRGSLEQPWMGYEVWLYNVGERDWERLATAPHAACLSLSWHRPQHLLISHTGQRSEVYIVRPSAVYQTPTGAPDTLSIDTRVQAQCEHQ</sequence>
<keyword evidence="1" id="KW-0472">Membrane</keyword>
<evidence type="ECO:0000256" key="1">
    <source>
        <dbReference type="SAM" id="Phobius"/>
    </source>
</evidence>
<evidence type="ECO:0000313" key="2">
    <source>
        <dbReference type="EMBL" id="SDB10761.1"/>
    </source>
</evidence>
<dbReference type="Proteomes" id="UP000199626">
    <property type="component" value="Unassembled WGS sequence"/>
</dbReference>
<dbReference type="AlphaFoldDB" id="A0A1G6AQV8"/>
<reference evidence="3" key="1">
    <citation type="submission" date="2016-10" db="EMBL/GenBank/DDBJ databases">
        <authorList>
            <person name="Varghese N."/>
            <person name="Submissions S."/>
        </authorList>
    </citation>
    <scope>NUCLEOTIDE SEQUENCE [LARGE SCALE GENOMIC DNA]</scope>
    <source>
        <strain evidence="3">CGMCC 1.10824</strain>
    </source>
</reference>
<keyword evidence="1" id="KW-0812">Transmembrane</keyword>
<dbReference type="EMBL" id="FMXN01000002">
    <property type="protein sequence ID" value="SDB10761.1"/>
    <property type="molecule type" value="Genomic_DNA"/>
</dbReference>
<name>A0A1G6AQV8_9GAMM</name>
<dbReference type="STRING" id="1159017.SAMN02927930_00411"/>
<organism evidence="2 3">
    <name type="scientific">Pseudidiomarina indica</name>
    <dbReference type="NCBI Taxonomy" id="1159017"/>
    <lineage>
        <taxon>Bacteria</taxon>
        <taxon>Pseudomonadati</taxon>
        <taxon>Pseudomonadota</taxon>
        <taxon>Gammaproteobacteria</taxon>
        <taxon>Alteromonadales</taxon>
        <taxon>Idiomarinaceae</taxon>
        <taxon>Pseudidiomarina</taxon>
    </lineage>
</organism>
<keyword evidence="1" id="KW-1133">Transmembrane helix</keyword>